<dbReference type="Gene3D" id="3.40.50.150">
    <property type="entry name" value="Vaccinia Virus protein VP39"/>
    <property type="match status" value="1"/>
</dbReference>
<dbReference type="PANTHER" id="PTHR43648">
    <property type="entry name" value="ELECTRON TRANSFER FLAVOPROTEIN BETA SUBUNIT LYSINE METHYLTRANSFERASE"/>
    <property type="match status" value="1"/>
</dbReference>
<dbReference type="InterPro" id="IPR050078">
    <property type="entry name" value="Ribosomal_L11_MeTrfase_PrmA"/>
</dbReference>
<dbReference type="GO" id="GO:0008168">
    <property type="term" value="F:methyltransferase activity"/>
    <property type="evidence" value="ECO:0007669"/>
    <property type="project" value="UniProtKB-KW"/>
</dbReference>
<dbReference type="EMBL" id="BAAAHH010000070">
    <property type="protein sequence ID" value="GAA0969939.1"/>
    <property type="molecule type" value="Genomic_DNA"/>
</dbReference>
<evidence type="ECO:0000313" key="4">
    <source>
        <dbReference type="Proteomes" id="UP001500665"/>
    </source>
</evidence>
<dbReference type="Proteomes" id="UP001500665">
    <property type="component" value="Unassembled WGS sequence"/>
</dbReference>
<sequence length="219" mass="23692">MQPDPPPLCRAPEEAFVRDHTRLRTVPYLPELRLHQAADPYGLGEHTEDTGLPYWSFAWTGGLALARHVLDVPELVRGRSVLDVAAGSGVVALAAALSGAREVTASEVDPYAAAAIRANAEANEVRVTALCADILDSRPGLHDVVLAGDVFYDKALARRIEPFLRRAAASGALVLVGDPGRRHLPRGAFTALARYDVPARRAPDGSRRRRTTVWQVPAR</sequence>
<name>A0ABN1S1C7_9ACTN</name>
<dbReference type="CDD" id="cd02440">
    <property type="entry name" value="AdoMet_MTases"/>
    <property type="match status" value="1"/>
</dbReference>
<evidence type="ECO:0000256" key="2">
    <source>
        <dbReference type="ARBA" id="ARBA00022679"/>
    </source>
</evidence>
<evidence type="ECO:0000256" key="1">
    <source>
        <dbReference type="ARBA" id="ARBA00022603"/>
    </source>
</evidence>
<dbReference type="Pfam" id="PF06325">
    <property type="entry name" value="PrmA"/>
    <property type="match status" value="1"/>
</dbReference>
<dbReference type="GO" id="GO:0032259">
    <property type="term" value="P:methylation"/>
    <property type="evidence" value="ECO:0007669"/>
    <property type="project" value="UniProtKB-KW"/>
</dbReference>
<proteinExistence type="predicted"/>
<dbReference type="InterPro" id="IPR029063">
    <property type="entry name" value="SAM-dependent_MTases_sf"/>
</dbReference>
<comment type="caution">
    <text evidence="3">The sequence shown here is derived from an EMBL/GenBank/DDBJ whole genome shotgun (WGS) entry which is preliminary data.</text>
</comment>
<keyword evidence="2" id="KW-0808">Transferase</keyword>
<protein>
    <submittedName>
        <fullName evidence="3">Methyltransferase</fullName>
    </submittedName>
</protein>
<keyword evidence="1 3" id="KW-0489">Methyltransferase</keyword>
<accession>A0ABN1S1C7</accession>
<reference evidence="3 4" key="1">
    <citation type="journal article" date="2019" name="Int. J. Syst. Evol. Microbiol.">
        <title>The Global Catalogue of Microorganisms (GCM) 10K type strain sequencing project: providing services to taxonomists for standard genome sequencing and annotation.</title>
        <authorList>
            <consortium name="The Broad Institute Genomics Platform"/>
            <consortium name="The Broad Institute Genome Sequencing Center for Infectious Disease"/>
            <person name="Wu L."/>
            <person name="Ma J."/>
        </authorList>
    </citation>
    <scope>NUCLEOTIDE SEQUENCE [LARGE SCALE GENOMIC DNA]</scope>
    <source>
        <strain evidence="3 4">JCM 10696</strain>
    </source>
</reference>
<evidence type="ECO:0000313" key="3">
    <source>
        <dbReference type="EMBL" id="GAA0969939.1"/>
    </source>
</evidence>
<dbReference type="RefSeq" id="WP_344247711.1">
    <property type="nucleotide sequence ID" value="NZ_BAAAHH010000070.1"/>
</dbReference>
<dbReference type="PANTHER" id="PTHR43648:SF1">
    <property type="entry name" value="ELECTRON TRANSFER FLAVOPROTEIN BETA SUBUNIT LYSINE METHYLTRANSFERASE"/>
    <property type="match status" value="1"/>
</dbReference>
<gene>
    <name evidence="3" type="ORF">GCM10009550_77140</name>
</gene>
<dbReference type="SUPFAM" id="SSF53335">
    <property type="entry name" value="S-adenosyl-L-methionine-dependent methyltransferases"/>
    <property type="match status" value="1"/>
</dbReference>
<organism evidence="3 4">
    <name type="scientific">Actinocorallia libanotica</name>
    <dbReference type="NCBI Taxonomy" id="46162"/>
    <lineage>
        <taxon>Bacteria</taxon>
        <taxon>Bacillati</taxon>
        <taxon>Actinomycetota</taxon>
        <taxon>Actinomycetes</taxon>
        <taxon>Streptosporangiales</taxon>
        <taxon>Thermomonosporaceae</taxon>
        <taxon>Actinocorallia</taxon>
    </lineage>
</organism>
<keyword evidence="4" id="KW-1185">Reference proteome</keyword>